<feature type="compositionally biased region" description="Gly residues" evidence="1">
    <location>
        <begin position="402"/>
        <end position="434"/>
    </location>
</feature>
<protein>
    <recommendedName>
        <fullName evidence="4">Protein kinase domain-containing protein</fullName>
    </recommendedName>
</protein>
<dbReference type="Pfam" id="PF06293">
    <property type="entry name" value="Kdo"/>
    <property type="match status" value="1"/>
</dbReference>
<feature type="region of interest" description="Disordered" evidence="1">
    <location>
        <begin position="336"/>
        <end position="453"/>
    </location>
</feature>
<proteinExistence type="predicted"/>
<name>A0A9P4YYX4_9HYPO</name>
<reference evidence="2" key="1">
    <citation type="submission" date="2020-03" db="EMBL/GenBank/DDBJ databases">
        <title>Site-based positive gene gene selection in Geosmithia morbida across the United States reveals a broad range of putative effectors and factors for local host and environmental adapation.</title>
        <authorList>
            <person name="Onufrak A."/>
            <person name="Murdoch R.W."/>
            <person name="Gazis R."/>
            <person name="Huff M."/>
            <person name="Staton M."/>
            <person name="Klingeman W."/>
            <person name="Hadziabdic D."/>
        </authorList>
    </citation>
    <scope>NUCLEOTIDE SEQUENCE</scope>
    <source>
        <strain evidence="2">1262</strain>
    </source>
</reference>
<accession>A0A9P4YYX4</accession>
<feature type="region of interest" description="Disordered" evidence="1">
    <location>
        <begin position="1"/>
        <end position="43"/>
    </location>
</feature>
<dbReference type="EMBL" id="JAANYQ010000003">
    <property type="protein sequence ID" value="KAF4125460.1"/>
    <property type="molecule type" value="Genomic_DNA"/>
</dbReference>
<dbReference type="AlphaFoldDB" id="A0A9P4YYX4"/>
<dbReference type="Gene3D" id="1.10.510.10">
    <property type="entry name" value="Transferase(Phosphotransferase) domain 1"/>
    <property type="match status" value="1"/>
</dbReference>
<dbReference type="GeneID" id="55970528"/>
<dbReference type="Proteomes" id="UP000749293">
    <property type="component" value="Unassembled WGS sequence"/>
</dbReference>
<evidence type="ECO:0000256" key="1">
    <source>
        <dbReference type="SAM" id="MobiDB-lite"/>
    </source>
</evidence>
<evidence type="ECO:0000313" key="2">
    <source>
        <dbReference type="EMBL" id="KAF4125460.1"/>
    </source>
</evidence>
<sequence length="744" mass="83162">MSTTDDLLERIKQLEEENTQERRERERAQRNAEQERHEKEQAQHLLQKTTLEEYLTACQEHVLSKIHLDTDGYLTTRAPTTNPARKHCPTLLMPWDDFIPTQTHMIQLVDRTFPTNERLFESVAGLQTIGDRLDERVVRDEASLVFIENNAIEDPVRVILSKINAFHPERYNLATPDQVEFQTTASSLRESTDPRDTVQRDARLRTDQICVFRNSARQKDIAYVIEYKAPRKLHTQHFEQGLRQMNIFKVVHKQTIPTTEPDKFKHYAERLTAAAVTQTYHYMVEAGLEYGYLTNGDAIVFLKIDWADPTVLRYHLARPSREVLVDEDAAYSNAIIEEEEERNGAAGGPTTPTEKKHRRTPSLDWEPTPVKRTKRHPRQQSPYQPSPPEKSDRVLRSHDRGGPGGGAGSSGGASGGGIPGSGAAGSGHADGGSRGHATTGSSPAATRGGDVGQQRQRRYCTSACLLSLVNGGLMDSNCPNAPLHRKRTLATLHTLDKGQAEKHRHGLSYPQFMLRLQEQLSQSLERGVVIFGKEGACGALFQITLLQFGYTFIAKGVTRGRVPDLEKEVAVYEKLRPLQGHGIPVCLGSVDLEPLGQVFFYDVDVHIIRFLLLSYSGTEVRASGDESRTRIISTTASIIDKMHHLRVIHGDVRRPNVLQGPDGEISLIDFDRAVILPARSRGTTLSAISPNKRRRLVGSDGEEEASSLTTRKSRLSQPAIERAIQQDNSNVQSLFSLDCGRIIV</sequence>
<dbReference type="PANTHER" id="PTHR37171">
    <property type="entry name" value="SERINE/THREONINE-PROTEIN KINASE YRZF-RELATED"/>
    <property type="match status" value="1"/>
</dbReference>
<dbReference type="RefSeq" id="XP_035324112.1">
    <property type="nucleotide sequence ID" value="XM_035466275.1"/>
</dbReference>
<feature type="compositionally biased region" description="Basic and acidic residues" evidence="1">
    <location>
        <begin position="389"/>
        <end position="401"/>
    </location>
</feature>
<gene>
    <name evidence="2" type="ORF">GMORB2_4300</name>
</gene>
<evidence type="ECO:0000313" key="3">
    <source>
        <dbReference type="Proteomes" id="UP000749293"/>
    </source>
</evidence>
<dbReference type="InterPro" id="IPR052396">
    <property type="entry name" value="Meiotic_Drive_Suppr_Kinase"/>
</dbReference>
<dbReference type="PANTHER" id="PTHR37171:SF1">
    <property type="entry name" value="SERINE_THREONINE-PROTEIN KINASE YRZF-RELATED"/>
    <property type="match status" value="1"/>
</dbReference>
<keyword evidence="3" id="KW-1185">Reference proteome</keyword>
<dbReference type="InterPro" id="IPR011009">
    <property type="entry name" value="Kinase-like_dom_sf"/>
</dbReference>
<dbReference type="OrthoDB" id="411394at2759"/>
<comment type="caution">
    <text evidence="2">The sequence shown here is derived from an EMBL/GenBank/DDBJ whole genome shotgun (WGS) entry which is preliminary data.</text>
</comment>
<evidence type="ECO:0008006" key="4">
    <source>
        <dbReference type="Google" id="ProtNLM"/>
    </source>
</evidence>
<organism evidence="2 3">
    <name type="scientific">Geosmithia morbida</name>
    <dbReference type="NCBI Taxonomy" id="1094350"/>
    <lineage>
        <taxon>Eukaryota</taxon>
        <taxon>Fungi</taxon>
        <taxon>Dikarya</taxon>
        <taxon>Ascomycota</taxon>
        <taxon>Pezizomycotina</taxon>
        <taxon>Sordariomycetes</taxon>
        <taxon>Hypocreomycetidae</taxon>
        <taxon>Hypocreales</taxon>
        <taxon>Bionectriaceae</taxon>
        <taxon>Geosmithia</taxon>
    </lineage>
</organism>
<dbReference type="SUPFAM" id="SSF56112">
    <property type="entry name" value="Protein kinase-like (PK-like)"/>
    <property type="match status" value="1"/>
</dbReference>
<feature type="compositionally biased region" description="Basic and acidic residues" evidence="1">
    <location>
        <begin position="7"/>
        <end position="42"/>
    </location>
</feature>